<dbReference type="Gramene" id="ONI29117">
    <property type="protein sequence ID" value="ONI29117"/>
    <property type="gene ID" value="PRUPE_1G182300"/>
</dbReference>
<evidence type="ECO:0000256" key="9">
    <source>
        <dbReference type="SAM" id="MobiDB-lite"/>
    </source>
</evidence>
<evidence type="ECO:0000256" key="5">
    <source>
        <dbReference type="ARBA" id="ARBA00022927"/>
    </source>
</evidence>
<dbReference type="InterPro" id="IPR036869">
    <property type="entry name" value="J_dom_sf"/>
</dbReference>
<keyword evidence="3" id="KW-0813">Transport</keyword>
<evidence type="ECO:0000256" key="6">
    <source>
        <dbReference type="ARBA" id="ARBA00023010"/>
    </source>
</evidence>
<evidence type="ECO:0000256" key="1">
    <source>
        <dbReference type="ARBA" id="ARBA00004637"/>
    </source>
</evidence>
<evidence type="ECO:0000313" key="10">
    <source>
        <dbReference type="EMBL" id="ONI29117.1"/>
    </source>
</evidence>
<keyword evidence="4" id="KW-0999">Mitochondrion inner membrane</keyword>
<sequence length="178" mass="20460">MVDRRQRGQSIFGYRRSEATRSFSLPMGKPINQTSIKQHMRNSEEEEEEEEEIGNPNLYGKEDRQSDRFDTIQLCIVARALVQAYRQALQNASKSGVAQETLQNAVRRSSKVMTEQEARQILNVSETTTWEEVMKRYDTLFENNAKNGTFYLQSKVHRAKECLEAAYRDKGQGTGTPS</sequence>
<evidence type="ECO:0000256" key="4">
    <source>
        <dbReference type="ARBA" id="ARBA00022792"/>
    </source>
</evidence>
<proteinExistence type="inferred from homology"/>
<comment type="subcellular location">
    <subcellularLocation>
        <location evidence="1">Mitochondrion inner membrane</location>
        <topology evidence="1">Peripheral membrane protein</topology>
    </subcellularLocation>
</comment>
<evidence type="ECO:0000256" key="2">
    <source>
        <dbReference type="ARBA" id="ARBA00008817"/>
    </source>
</evidence>
<evidence type="ECO:0000313" key="11">
    <source>
        <dbReference type="Proteomes" id="UP000006882"/>
    </source>
</evidence>
<keyword evidence="6" id="KW-0811">Translocation</keyword>
<keyword evidence="7" id="KW-0496">Mitochondrion</keyword>
<accession>A0A251QZD7</accession>
<evidence type="ECO:0000256" key="8">
    <source>
        <dbReference type="ARBA" id="ARBA00023136"/>
    </source>
</evidence>
<dbReference type="FunFam" id="1.10.287.110:FF:000006">
    <property type="entry name" value="Import inner membrane translocase subunit TIM16"/>
    <property type="match status" value="1"/>
</dbReference>
<evidence type="ECO:0000256" key="3">
    <source>
        <dbReference type="ARBA" id="ARBA00022448"/>
    </source>
</evidence>
<feature type="compositionally biased region" description="Acidic residues" evidence="9">
    <location>
        <begin position="44"/>
        <end position="53"/>
    </location>
</feature>
<dbReference type="PANTHER" id="PTHR12388:SF0">
    <property type="entry name" value="MITOCHONDRIAL IMPORT INNER MEMBRANE TRANSLOCASE SUBUNIT TIM16"/>
    <property type="match status" value="1"/>
</dbReference>
<dbReference type="Pfam" id="PF03656">
    <property type="entry name" value="Pam16"/>
    <property type="match status" value="1"/>
</dbReference>
<dbReference type="eggNOG" id="KOG3442">
    <property type="taxonomic scope" value="Eukaryota"/>
</dbReference>
<protein>
    <submittedName>
        <fullName evidence="10">Uncharacterized protein</fullName>
    </submittedName>
</protein>
<dbReference type="InterPro" id="IPR005341">
    <property type="entry name" value="Tim16"/>
</dbReference>
<dbReference type="GO" id="GO:0005744">
    <property type="term" value="C:TIM23 mitochondrial import inner membrane translocase complex"/>
    <property type="evidence" value="ECO:0000318"/>
    <property type="project" value="GO_Central"/>
</dbReference>
<gene>
    <name evidence="10" type="ORF">PRUPE_1G182300</name>
</gene>
<name>A0A251QZD7_PRUPE</name>
<dbReference type="EMBL" id="CM007651">
    <property type="protein sequence ID" value="ONI29117.1"/>
    <property type="molecule type" value="Genomic_DNA"/>
</dbReference>
<dbReference type="PANTHER" id="PTHR12388">
    <property type="entry name" value="MITOCHONDRIA ASSOCIATED GRANULOCYTE MACROPHAGE CSF SIGNALING MOLECULE"/>
    <property type="match status" value="1"/>
</dbReference>
<reference evidence="10 11" key="1">
    <citation type="journal article" date="2013" name="Nat. Genet.">
        <title>The high-quality draft genome of peach (Prunus persica) identifies unique patterns of genetic diversity, domestication and genome evolution.</title>
        <authorList>
            <consortium name="International Peach Genome Initiative"/>
            <person name="Verde I."/>
            <person name="Abbott A.G."/>
            <person name="Scalabrin S."/>
            <person name="Jung S."/>
            <person name="Shu S."/>
            <person name="Marroni F."/>
            <person name="Zhebentyayeva T."/>
            <person name="Dettori M.T."/>
            <person name="Grimwood J."/>
            <person name="Cattonaro F."/>
            <person name="Zuccolo A."/>
            <person name="Rossini L."/>
            <person name="Jenkins J."/>
            <person name="Vendramin E."/>
            <person name="Meisel L.A."/>
            <person name="Decroocq V."/>
            <person name="Sosinski B."/>
            <person name="Prochnik S."/>
            <person name="Mitros T."/>
            <person name="Policriti A."/>
            <person name="Cipriani G."/>
            <person name="Dondini L."/>
            <person name="Ficklin S."/>
            <person name="Goodstein D.M."/>
            <person name="Xuan P."/>
            <person name="Del Fabbro C."/>
            <person name="Aramini V."/>
            <person name="Copetti D."/>
            <person name="Gonzalez S."/>
            <person name="Horner D.S."/>
            <person name="Falchi R."/>
            <person name="Lucas S."/>
            <person name="Mica E."/>
            <person name="Maldonado J."/>
            <person name="Lazzari B."/>
            <person name="Bielenberg D."/>
            <person name="Pirona R."/>
            <person name="Miculan M."/>
            <person name="Barakat A."/>
            <person name="Testolin R."/>
            <person name="Stella A."/>
            <person name="Tartarini S."/>
            <person name="Tonutti P."/>
            <person name="Arus P."/>
            <person name="Orellana A."/>
            <person name="Wells C."/>
            <person name="Main D."/>
            <person name="Vizzotto G."/>
            <person name="Silva H."/>
            <person name="Salamini F."/>
            <person name="Schmutz J."/>
            <person name="Morgante M."/>
            <person name="Rokhsar D.S."/>
        </authorList>
    </citation>
    <scope>NUCLEOTIDE SEQUENCE [LARGE SCALE GENOMIC DNA]</scope>
    <source>
        <strain evidence="11">cv. Nemared</strain>
    </source>
</reference>
<keyword evidence="11" id="KW-1185">Reference proteome</keyword>
<feature type="region of interest" description="Disordered" evidence="9">
    <location>
        <begin position="1"/>
        <end position="63"/>
    </location>
</feature>
<organism evidence="10 11">
    <name type="scientific">Prunus persica</name>
    <name type="common">Peach</name>
    <name type="synonym">Amygdalus persica</name>
    <dbReference type="NCBI Taxonomy" id="3760"/>
    <lineage>
        <taxon>Eukaryota</taxon>
        <taxon>Viridiplantae</taxon>
        <taxon>Streptophyta</taxon>
        <taxon>Embryophyta</taxon>
        <taxon>Tracheophyta</taxon>
        <taxon>Spermatophyta</taxon>
        <taxon>Magnoliopsida</taxon>
        <taxon>eudicotyledons</taxon>
        <taxon>Gunneridae</taxon>
        <taxon>Pentapetalae</taxon>
        <taxon>rosids</taxon>
        <taxon>fabids</taxon>
        <taxon>Rosales</taxon>
        <taxon>Rosaceae</taxon>
        <taxon>Amygdaloideae</taxon>
        <taxon>Amygdaleae</taxon>
        <taxon>Prunus</taxon>
    </lineage>
</organism>
<dbReference type="GO" id="GO:0030150">
    <property type="term" value="P:protein import into mitochondrial matrix"/>
    <property type="evidence" value="ECO:0000318"/>
    <property type="project" value="GO_Central"/>
</dbReference>
<dbReference type="AlphaFoldDB" id="A0A251QZD7"/>
<comment type="similarity">
    <text evidence="2">Belongs to the TIM16/PAM16 family.</text>
</comment>
<dbReference type="GO" id="GO:0031348">
    <property type="term" value="P:negative regulation of defense response"/>
    <property type="evidence" value="ECO:0007669"/>
    <property type="project" value="UniProtKB-ARBA"/>
</dbReference>
<dbReference type="Gene3D" id="1.10.287.110">
    <property type="entry name" value="DnaJ domain"/>
    <property type="match status" value="1"/>
</dbReference>
<dbReference type="STRING" id="3760.A0A251QZD7"/>
<evidence type="ECO:0000256" key="7">
    <source>
        <dbReference type="ARBA" id="ARBA00023128"/>
    </source>
</evidence>
<keyword evidence="8" id="KW-0472">Membrane</keyword>
<dbReference type="Proteomes" id="UP000006882">
    <property type="component" value="Chromosome G1"/>
</dbReference>
<keyword evidence="5" id="KW-0653">Protein transport</keyword>